<dbReference type="GO" id="GO:0006635">
    <property type="term" value="P:fatty acid beta-oxidation"/>
    <property type="evidence" value="ECO:0007669"/>
    <property type="project" value="TreeGrafter"/>
</dbReference>
<dbReference type="Gene3D" id="3.90.226.10">
    <property type="entry name" value="2-enoyl-CoA Hydratase, Chain A, domain 1"/>
    <property type="match status" value="1"/>
</dbReference>
<comment type="similarity">
    <text evidence="2">Belongs to the 3-hydroxyacyl-CoA dehydrogenase family.</text>
</comment>
<comment type="pathway">
    <text evidence="1">Lipid metabolism; butanoate metabolism.</text>
</comment>
<reference evidence="6" key="2">
    <citation type="submission" date="2024-07" db="EMBL/GenBank/DDBJ databases">
        <title>Streptomyces haneummycinica sp. nov., a new antibiotic-producing actinobacterium isolated from marine sediment.</title>
        <authorList>
            <person name="Uemura M."/>
            <person name="Hamada M."/>
            <person name="Hirano S."/>
            <person name="Kobayashi K."/>
            <person name="Ohshiro T."/>
            <person name="Kobayashi T."/>
            <person name="Terahara T."/>
        </authorList>
    </citation>
    <scope>NUCLEOTIDE SEQUENCE</scope>
    <source>
        <strain evidence="6">KM77-8</strain>
    </source>
</reference>
<feature type="domain" description="3-hydroxyacyl-CoA dehydrogenase NAD binding" evidence="5">
    <location>
        <begin position="59"/>
        <end position="214"/>
    </location>
</feature>
<proteinExistence type="inferred from homology"/>
<feature type="compositionally biased region" description="Low complexity" evidence="4">
    <location>
        <begin position="235"/>
        <end position="266"/>
    </location>
</feature>
<keyword evidence="3" id="KW-0560">Oxidoreductase</keyword>
<accession>A0AAT9HLL1</accession>
<dbReference type="GO" id="GO:0004300">
    <property type="term" value="F:enoyl-CoA hydratase activity"/>
    <property type="evidence" value="ECO:0007669"/>
    <property type="project" value="TreeGrafter"/>
</dbReference>
<dbReference type="SUPFAM" id="SSF51735">
    <property type="entry name" value="NAD(P)-binding Rossmann-fold domains"/>
    <property type="match status" value="1"/>
</dbReference>
<dbReference type="GO" id="GO:0070403">
    <property type="term" value="F:NAD+ binding"/>
    <property type="evidence" value="ECO:0007669"/>
    <property type="project" value="InterPro"/>
</dbReference>
<organism evidence="6">
    <name type="scientific">Streptomyces haneummycinicus</name>
    <dbReference type="NCBI Taxonomy" id="3074435"/>
    <lineage>
        <taxon>Bacteria</taxon>
        <taxon>Bacillati</taxon>
        <taxon>Actinomycetota</taxon>
        <taxon>Actinomycetes</taxon>
        <taxon>Kitasatosporales</taxon>
        <taxon>Streptomycetaceae</taxon>
        <taxon>Streptomyces</taxon>
    </lineage>
</organism>
<evidence type="ECO:0000256" key="1">
    <source>
        <dbReference type="ARBA" id="ARBA00005086"/>
    </source>
</evidence>
<dbReference type="PANTHER" id="PTHR43612:SF3">
    <property type="entry name" value="TRIFUNCTIONAL ENZYME SUBUNIT ALPHA, MITOCHONDRIAL"/>
    <property type="match status" value="1"/>
</dbReference>
<evidence type="ECO:0000256" key="2">
    <source>
        <dbReference type="ARBA" id="ARBA00009463"/>
    </source>
</evidence>
<protein>
    <recommendedName>
        <fullName evidence="5">3-hydroxyacyl-CoA dehydrogenase NAD binding domain-containing protein</fullName>
    </recommendedName>
</protein>
<dbReference type="FunFam" id="3.40.50.720:FF:000009">
    <property type="entry name" value="Fatty oxidation complex, alpha subunit"/>
    <property type="match status" value="1"/>
</dbReference>
<dbReference type="PANTHER" id="PTHR43612">
    <property type="entry name" value="TRIFUNCTIONAL ENZYME SUBUNIT ALPHA"/>
    <property type="match status" value="1"/>
</dbReference>
<dbReference type="GO" id="GO:0016509">
    <property type="term" value="F:long-chain (3S)-3-hydroxyacyl-CoA dehydrogenase (NAD+) activity"/>
    <property type="evidence" value="ECO:0007669"/>
    <property type="project" value="TreeGrafter"/>
</dbReference>
<reference evidence="6" key="1">
    <citation type="submission" date="2024-06" db="EMBL/GenBank/DDBJ databases">
        <authorList>
            <consortium name="consrtm"/>
            <person name="Uemura M."/>
            <person name="Terahara T."/>
        </authorList>
    </citation>
    <scope>NUCLEOTIDE SEQUENCE</scope>
    <source>
        <strain evidence="6">KM77-8</strain>
    </source>
</reference>
<evidence type="ECO:0000256" key="4">
    <source>
        <dbReference type="SAM" id="MobiDB-lite"/>
    </source>
</evidence>
<dbReference type="InterPro" id="IPR006176">
    <property type="entry name" value="3-OHacyl-CoA_DH_NAD-bd"/>
</dbReference>
<dbReference type="InterPro" id="IPR036291">
    <property type="entry name" value="NAD(P)-bd_dom_sf"/>
</dbReference>
<evidence type="ECO:0000256" key="3">
    <source>
        <dbReference type="ARBA" id="ARBA00023002"/>
    </source>
</evidence>
<gene>
    <name evidence="6" type="ORF">SHKM778_44110</name>
</gene>
<name>A0AAT9HLL1_9ACTN</name>
<evidence type="ECO:0000313" key="6">
    <source>
        <dbReference type="EMBL" id="BFO18023.1"/>
    </source>
</evidence>
<evidence type="ECO:0000259" key="5">
    <source>
        <dbReference type="Pfam" id="PF02737"/>
    </source>
</evidence>
<dbReference type="EMBL" id="AP035768">
    <property type="protein sequence ID" value="BFO18023.1"/>
    <property type="molecule type" value="Genomic_DNA"/>
</dbReference>
<dbReference type="InterPro" id="IPR050136">
    <property type="entry name" value="FA_oxidation_alpha_subunit"/>
</dbReference>
<dbReference type="Gene3D" id="3.40.50.720">
    <property type="entry name" value="NAD(P)-binding Rossmann-like Domain"/>
    <property type="match status" value="1"/>
</dbReference>
<dbReference type="Pfam" id="PF02737">
    <property type="entry name" value="3HCDH_N"/>
    <property type="match status" value="1"/>
</dbReference>
<sequence>MESAQVDVDTAFVVEARYLTELVTGQITKNMIQAYFFDLQAVRSGAGRPKGVGPRTVTKVAVLGAGMMGAGIAHSCAEAGIDVVLKDVTAEAAVQGRAYSEKLCAQAVSRGETTRARADALLARITPTADARDLAGCDAVIEAVFEDTAVKHKVFQEAQEAVGPDALLCSNTSTLPITVLAEGVERPEDFIGLHFFSPVDRMPLVEIVKGEQTGRRRWRAPSTWSGRSARRPSWSTTRAASSPRGSSAASSTRASPWSARASNRPPSSRPPPRPATRPRSSA</sequence>
<feature type="region of interest" description="Disordered" evidence="4">
    <location>
        <begin position="212"/>
        <end position="282"/>
    </location>
</feature>
<dbReference type="AlphaFoldDB" id="A0AAT9HLL1"/>